<keyword evidence="2" id="KW-1185">Reference proteome</keyword>
<dbReference type="AlphaFoldDB" id="A0A7W4V2G3"/>
<proteinExistence type="predicted"/>
<dbReference type="InterPro" id="IPR010982">
    <property type="entry name" value="Lambda_DNA-bd_dom_sf"/>
</dbReference>
<reference evidence="1 2" key="1">
    <citation type="submission" date="2020-08" db="EMBL/GenBank/DDBJ databases">
        <title>Sequencing the genomes of 1000 actinobacteria strains.</title>
        <authorList>
            <person name="Klenk H.-P."/>
        </authorList>
    </citation>
    <scope>NUCLEOTIDE SEQUENCE [LARGE SCALE GENOMIC DNA]</scope>
    <source>
        <strain evidence="1 2">DSM 27099</strain>
    </source>
</reference>
<accession>A0A7W4V2G3</accession>
<evidence type="ECO:0000313" key="2">
    <source>
        <dbReference type="Proteomes" id="UP000529310"/>
    </source>
</evidence>
<sequence length="116" mass="12629">MNVNTATALAHKVSNIIDQLGLTQEEVGAIVDASARSVARWSMGDVVPQRLNKARLLELAYVAGAVTEILPASQANLWMFTPSRLLNHDTPAQRIHDGRYRDVLDLIEAIADGIVV</sequence>
<dbReference type="EMBL" id="JACHWQ010000001">
    <property type="protein sequence ID" value="MBB2975095.1"/>
    <property type="molecule type" value="Genomic_DNA"/>
</dbReference>
<name>A0A7W4V2G3_9MICO</name>
<dbReference type="Gene3D" id="1.10.260.40">
    <property type="entry name" value="lambda repressor-like DNA-binding domains"/>
    <property type="match status" value="1"/>
</dbReference>
<dbReference type="RefSeq" id="WP_206535809.1">
    <property type="nucleotide sequence ID" value="NZ_CP049255.1"/>
</dbReference>
<comment type="caution">
    <text evidence="1">The sequence shown here is derived from an EMBL/GenBank/DDBJ whole genome shotgun (WGS) entry which is preliminary data.</text>
</comment>
<gene>
    <name evidence="1" type="ORF">FHX49_000636</name>
</gene>
<protein>
    <recommendedName>
        <fullName evidence="3">Antitoxin Xre/MbcA/ParS-like toxin-binding domain-containing protein</fullName>
    </recommendedName>
</protein>
<evidence type="ECO:0000313" key="1">
    <source>
        <dbReference type="EMBL" id="MBB2975095.1"/>
    </source>
</evidence>
<dbReference type="GO" id="GO:0003677">
    <property type="term" value="F:DNA binding"/>
    <property type="evidence" value="ECO:0007669"/>
    <property type="project" value="InterPro"/>
</dbReference>
<dbReference type="Proteomes" id="UP000529310">
    <property type="component" value="Unassembled WGS sequence"/>
</dbReference>
<organism evidence="1 2">
    <name type="scientific">Microbacterium endophyticum</name>
    <dbReference type="NCBI Taxonomy" id="1526412"/>
    <lineage>
        <taxon>Bacteria</taxon>
        <taxon>Bacillati</taxon>
        <taxon>Actinomycetota</taxon>
        <taxon>Actinomycetes</taxon>
        <taxon>Micrococcales</taxon>
        <taxon>Microbacteriaceae</taxon>
        <taxon>Microbacterium</taxon>
    </lineage>
</organism>
<evidence type="ECO:0008006" key="3">
    <source>
        <dbReference type="Google" id="ProtNLM"/>
    </source>
</evidence>